<protein>
    <submittedName>
        <fullName evidence="1">N-terminal EF-hand calcium-binding protein 3</fullName>
    </submittedName>
</protein>
<dbReference type="PROSITE" id="PS51725">
    <property type="entry name" value="ABM"/>
    <property type="match status" value="1"/>
</dbReference>
<dbReference type="InterPro" id="IPR011008">
    <property type="entry name" value="Dimeric_a/b-barrel"/>
</dbReference>
<evidence type="ECO:0000313" key="1">
    <source>
        <dbReference type="EMBL" id="EKC27096.1"/>
    </source>
</evidence>
<proteinExistence type="predicted"/>
<accession>K1R0B9</accession>
<dbReference type="Pfam" id="PF03992">
    <property type="entry name" value="ABM"/>
    <property type="match status" value="1"/>
</dbReference>
<dbReference type="InParanoid" id="K1R0B9"/>
<dbReference type="SUPFAM" id="SSF54909">
    <property type="entry name" value="Dimeric alpha+beta barrel"/>
    <property type="match status" value="1"/>
</dbReference>
<gene>
    <name evidence="1" type="ORF">CGI_10014917</name>
</gene>
<reference evidence="1" key="1">
    <citation type="journal article" date="2012" name="Nature">
        <title>The oyster genome reveals stress adaptation and complexity of shell formation.</title>
        <authorList>
            <person name="Zhang G."/>
            <person name="Fang X."/>
            <person name="Guo X."/>
            <person name="Li L."/>
            <person name="Luo R."/>
            <person name="Xu F."/>
            <person name="Yang P."/>
            <person name="Zhang L."/>
            <person name="Wang X."/>
            <person name="Qi H."/>
            <person name="Xiong Z."/>
            <person name="Que H."/>
            <person name="Xie Y."/>
            <person name="Holland P.W."/>
            <person name="Paps J."/>
            <person name="Zhu Y."/>
            <person name="Wu F."/>
            <person name="Chen Y."/>
            <person name="Wang J."/>
            <person name="Peng C."/>
            <person name="Meng J."/>
            <person name="Yang L."/>
            <person name="Liu J."/>
            <person name="Wen B."/>
            <person name="Zhang N."/>
            <person name="Huang Z."/>
            <person name="Zhu Q."/>
            <person name="Feng Y."/>
            <person name="Mount A."/>
            <person name="Hedgecock D."/>
            <person name="Xu Z."/>
            <person name="Liu Y."/>
            <person name="Domazet-Loso T."/>
            <person name="Du Y."/>
            <person name="Sun X."/>
            <person name="Zhang S."/>
            <person name="Liu B."/>
            <person name="Cheng P."/>
            <person name="Jiang X."/>
            <person name="Li J."/>
            <person name="Fan D."/>
            <person name="Wang W."/>
            <person name="Fu W."/>
            <person name="Wang T."/>
            <person name="Wang B."/>
            <person name="Zhang J."/>
            <person name="Peng Z."/>
            <person name="Li Y."/>
            <person name="Li N."/>
            <person name="Wang J."/>
            <person name="Chen M."/>
            <person name="He Y."/>
            <person name="Tan F."/>
            <person name="Song X."/>
            <person name="Zheng Q."/>
            <person name="Huang R."/>
            <person name="Yang H."/>
            <person name="Du X."/>
            <person name="Chen L."/>
            <person name="Yang M."/>
            <person name="Gaffney P.M."/>
            <person name="Wang S."/>
            <person name="Luo L."/>
            <person name="She Z."/>
            <person name="Ming Y."/>
            <person name="Huang W."/>
            <person name="Zhang S."/>
            <person name="Huang B."/>
            <person name="Zhang Y."/>
            <person name="Qu T."/>
            <person name="Ni P."/>
            <person name="Miao G."/>
            <person name="Wang J."/>
            <person name="Wang Q."/>
            <person name="Steinberg C.E."/>
            <person name="Wang H."/>
            <person name="Li N."/>
            <person name="Qian L."/>
            <person name="Zhang G."/>
            <person name="Li Y."/>
            <person name="Yang H."/>
            <person name="Liu X."/>
            <person name="Wang J."/>
            <person name="Yin Y."/>
            <person name="Wang J."/>
        </authorList>
    </citation>
    <scope>NUCLEOTIDE SEQUENCE [LARGE SCALE GENOMIC DNA]</scope>
    <source>
        <strain evidence="1">05x7-T-G4-1.051#20</strain>
    </source>
</reference>
<dbReference type="PANTHER" id="PTHR34759">
    <property type="entry name" value="SPERMATOGENESIS-ASSOCIATED PROTEIN 48"/>
    <property type="match status" value="1"/>
</dbReference>
<sequence>MLYYEQNYLLQQRSMEVAKGKEDEFRSALRQYIEDTNGSPGALNVSVRFFKDSGLFTLYEVWESKDKEKQYREKKGFDSVFTDLLASGTTATSITFPIVEVDGGRMNITTYQQCYTPSSSPRGPTRYLQFPSIVNRGTLQQPPRQFPVEPVGPKRNLELDPNGPVLGLGSKAINTQRFLEPKAITASPVPSQITSCSLSKPPARDRKYARQARAKAPGRPRSASVYQTKFGSMDSNLINKLVQQIRWTPTSRAAAEEVCLKFPQIEPPPTTLEMKPDQVRMTCQRYEATPMEWQRAVFWDFIQTRGSVHDDDLSEKTYSRPEKLLLKRQSKRMAEHPRSNATLIRKLVREDQLSNVFVRQCPGYSGFVPRTPTESELTKRPQHSYMVSTMKANYRELPEAEYRKQTFARKGPLSKTVTLTYPFNPYNKV</sequence>
<organism evidence="1">
    <name type="scientific">Magallana gigas</name>
    <name type="common">Pacific oyster</name>
    <name type="synonym">Crassostrea gigas</name>
    <dbReference type="NCBI Taxonomy" id="29159"/>
    <lineage>
        <taxon>Eukaryota</taxon>
        <taxon>Metazoa</taxon>
        <taxon>Spiralia</taxon>
        <taxon>Lophotrochozoa</taxon>
        <taxon>Mollusca</taxon>
        <taxon>Bivalvia</taxon>
        <taxon>Autobranchia</taxon>
        <taxon>Pteriomorphia</taxon>
        <taxon>Ostreida</taxon>
        <taxon>Ostreoidea</taxon>
        <taxon>Ostreidae</taxon>
        <taxon>Magallana</taxon>
    </lineage>
</organism>
<dbReference type="InterPro" id="IPR027867">
    <property type="entry name" value="SPATA48"/>
</dbReference>
<name>K1R0B9_MAGGI</name>
<dbReference type="HOGENOM" id="CLU_052561_0_0_1"/>
<dbReference type="EMBL" id="JH815744">
    <property type="protein sequence ID" value="EKC27096.1"/>
    <property type="molecule type" value="Genomic_DNA"/>
</dbReference>
<dbReference type="PANTHER" id="PTHR34759:SF1">
    <property type="entry name" value="SPERMATOGENESIS-ASSOCIATED PROTEIN 48"/>
    <property type="match status" value="1"/>
</dbReference>
<dbReference type="AlphaFoldDB" id="K1R0B9"/>
<dbReference type="Gene3D" id="3.30.70.100">
    <property type="match status" value="1"/>
</dbReference>
<dbReference type="InterPro" id="IPR007138">
    <property type="entry name" value="ABM_dom"/>
</dbReference>